<comment type="caution">
    <text evidence="2">The sequence shown here is derived from an EMBL/GenBank/DDBJ whole genome shotgun (WGS) entry which is preliminary data.</text>
</comment>
<name>A0ABW3ZC29_9HYPH</name>
<feature type="transmembrane region" description="Helical" evidence="1">
    <location>
        <begin position="16"/>
        <end position="33"/>
    </location>
</feature>
<protein>
    <submittedName>
        <fullName evidence="2">Phosphatidate cytidylyltransferase</fullName>
    </submittedName>
</protein>
<keyword evidence="2" id="KW-0808">Transferase</keyword>
<keyword evidence="1" id="KW-1133">Transmembrane helix</keyword>
<feature type="transmembrane region" description="Helical" evidence="1">
    <location>
        <begin position="39"/>
        <end position="57"/>
    </location>
</feature>
<reference evidence="3" key="1">
    <citation type="journal article" date="2019" name="Int. J. Syst. Evol. Microbiol.">
        <title>The Global Catalogue of Microorganisms (GCM) 10K type strain sequencing project: providing services to taxonomists for standard genome sequencing and annotation.</title>
        <authorList>
            <consortium name="The Broad Institute Genomics Platform"/>
            <consortium name="The Broad Institute Genome Sequencing Center for Infectious Disease"/>
            <person name="Wu L."/>
            <person name="Ma J."/>
        </authorList>
    </citation>
    <scope>NUCLEOTIDE SEQUENCE [LARGE SCALE GENOMIC DNA]</scope>
    <source>
        <strain evidence="3">CCUG 61696</strain>
    </source>
</reference>
<dbReference type="EMBL" id="JBHTMX010000394">
    <property type="protein sequence ID" value="MFD1333882.1"/>
    <property type="molecule type" value="Genomic_DNA"/>
</dbReference>
<sequence>MTGPAAGDRRPSELKLRVLSGVVMAAVALAVAVTGGPLFGLFWIAAGCAVGAEWAWLATADPAARRRAAV</sequence>
<feature type="non-terminal residue" evidence="2">
    <location>
        <position position="70"/>
    </location>
</feature>
<accession>A0ABW3ZC29</accession>
<dbReference type="GO" id="GO:0016779">
    <property type="term" value="F:nucleotidyltransferase activity"/>
    <property type="evidence" value="ECO:0007669"/>
    <property type="project" value="UniProtKB-KW"/>
</dbReference>
<gene>
    <name evidence="2" type="ORF">ACFQ4O_17895</name>
</gene>
<keyword evidence="1" id="KW-0812">Transmembrane</keyword>
<keyword evidence="3" id="KW-1185">Reference proteome</keyword>
<evidence type="ECO:0000313" key="3">
    <source>
        <dbReference type="Proteomes" id="UP001597171"/>
    </source>
</evidence>
<evidence type="ECO:0000256" key="1">
    <source>
        <dbReference type="SAM" id="Phobius"/>
    </source>
</evidence>
<dbReference type="Proteomes" id="UP001597171">
    <property type="component" value="Unassembled WGS sequence"/>
</dbReference>
<organism evidence="2 3">
    <name type="scientific">Methylopila musalis</name>
    <dbReference type="NCBI Taxonomy" id="1134781"/>
    <lineage>
        <taxon>Bacteria</taxon>
        <taxon>Pseudomonadati</taxon>
        <taxon>Pseudomonadota</taxon>
        <taxon>Alphaproteobacteria</taxon>
        <taxon>Hyphomicrobiales</taxon>
        <taxon>Methylopilaceae</taxon>
        <taxon>Methylopila</taxon>
    </lineage>
</organism>
<keyword evidence="1" id="KW-0472">Membrane</keyword>
<evidence type="ECO:0000313" key="2">
    <source>
        <dbReference type="EMBL" id="MFD1333882.1"/>
    </source>
</evidence>
<proteinExistence type="predicted"/>
<keyword evidence="2" id="KW-0548">Nucleotidyltransferase</keyword>